<evidence type="ECO:0000313" key="7">
    <source>
        <dbReference type="Proteomes" id="UP000446866"/>
    </source>
</evidence>
<proteinExistence type="inferred from homology"/>
<dbReference type="InterPro" id="IPR013563">
    <property type="entry name" value="Oligopep_ABC_C"/>
</dbReference>
<evidence type="ECO:0000256" key="4">
    <source>
        <dbReference type="ARBA" id="ARBA00022840"/>
    </source>
</evidence>
<accession>A0A845QKE9</accession>
<dbReference type="GO" id="GO:0015833">
    <property type="term" value="P:peptide transport"/>
    <property type="evidence" value="ECO:0007669"/>
    <property type="project" value="InterPro"/>
</dbReference>
<dbReference type="Pfam" id="PF08352">
    <property type="entry name" value="oligo_HPY"/>
    <property type="match status" value="1"/>
</dbReference>
<dbReference type="GO" id="GO:0005524">
    <property type="term" value="F:ATP binding"/>
    <property type="evidence" value="ECO:0007669"/>
    <property type="project" value="UniProtKB-KW"/>
</dbReference>
<dbReference type="PANTHER" id="PTHR43776">
    <property type="entry name" value="TRANSPORT ATP-BINDING PROTEIN"/>
    <property type="match status" value="1"/>
</dbReference>
<dbReference type="Gene3D" id="3.40.50.300">
    <property type="entry name" value="P-loop containing nucleotide triphosphate hydrolases"/>
    <property type="match status" value="1"/>
</dbReference>
<comment type="caution">
    <text evidence="6">The sequence shown here is derived from an EMBL/GenBank/DDBJ whole genome shotgun (WGS) entry which is preliminary data.</text>
</comment>
<evidence type="ECO:0000256" key="1">
    <source>
        <dbReference type="ARBA" id="ARBA00005417"/>
    </source>
</evidence>
<dbReference type="PROSITE" id="PS50893">
    <property type="entry name" value="ABC_TRANSPORTER_2"/>
    <property type="match status" value="1"/>
</dbReference>
<dbReference type="FunFam" id="3.40.50.300:FF:000016">
    <property type="entry name" value="Oligopeptide ABC transporter ATP-binding component"/>
    <property type="match status" value="1"/>
</dbReference>
<gene>
    <name evidence="6" type="ORF">D0435_06155</name>
</gene>
<dbReference type="NCBIfam" id="TIGR01727">
    <property type="entry name" value="oligo_HPY"/>
    <property type="match status" value="1"/>
</dbReference>
<feature type="domain" description="ABC transporter" evidence="5">
    <location>
        <begin position="6"/>
        <end position="251"/>
    </location>
</feature>
<dbReference type="InterPro" id="IPR003439">
    <property type="entry name" value="ABC_transporter-like_ATP-bd"/>
</dbReference>
<keyword evidence="2" id="KW-0813">Transport</keyword>
<dbReference type="AlphaFoldDB" id="A0A845QKE9"/>
<dbReference type="GO" id="GO:0016887">
    <property type="term" value="F:ATP hydrolysis activity"/>
    <property type="evidence" value="ECO:0007669"/>
    <property type="project" value="InterPro"/>
</dbReference>
<dbReference type="InterPro" id="IPR027417">
    <property type="entry name" value="P-loop_NTPase"/>
</dbReference>
<dbReference type="Proteomes" id="UP000446866">
    <property type="component" value="Unassembled WGS sequence"/>
</dbReference>
<protein>
    <submittedName>
        <fullName evidence="6">ATP-binding cassette domain-containing protein</fullName>
    </submittedName>
</protein>
<dbReference type="Pfam" id="PF00005">
    <property type="entry name" value="ABC_tran"/>
    <property type="match status" value="1"/>
</dbReference>
<sequence length="317" mass="35080">MGKPLIELQNLKKYFDISKGVQLHAVDGVTLSINEGETLGVVGESGCGKSTLGRTVLKLHAPTDGKIIFDGNDITDYKHKQIHKIRQDMQMIFQDPYSSLNPRMSVQELIAEPLIINKACGSRAEVFDKVSELMETVGLAERLSGAYPHELDGGRRQRIGVARALALNPKFIVCDEPVSALDVSIQAQILNLLMDLQDERNLTYMFITHDLSVVRHISDQIAVMYLGQCVELAPSKELFKNPIHPYTKALLSAIPVPSIEMKGKKIEVIKGEVSNPINPKPGCRFANRCPFASDECRAADIPFEEREPGHFVACCKA</sequence>
<reference evidence="6 7" key="1">
    <citation type="submission" date="2018-08" db="EMBL/GenBank/DDBJ databases">
        <title>Murine metabolic-syndrome-specific gut microbial biobank.</title>
        <authorList>
            <person name="Liu C."/>
        </authorList>
    </citation>
    <scope>NUCLEOTIDE SEQUENCE [LARGE SCALE GENOMIC DNA]</scope>
    <source>
        <strain evidence="6 7">28</strain>
    </source>
</reference>
<organism evidence="6 7">
    <name type="scientific">Anaerotruncus colihominis</name>
    <dbReference type="NCBI Taxonomy" id="169435"/>
    <lineage>
        <taxon>Bacteria</taxon>
        <taxon>Bacillati</taxon>
        <taxon>Bacillota</taxon>
        <taxon>Clostridia</taxon>
        <taxon>Eubacteriales</taxon>
        <taxon>Oscillospiraceae</taxon>
        <taxon>Anaerotruncus</taxon>
    </lineage>
</organism>
<dbReference type="CDD" id="cd03257">
    <property type="entry name" value="ABC_NikE_OppD_transporters"/>
    <property type="match status" value="1"/>
</dbReference>
<evidence type="ECO:0000256" key="2">
    <source>
        <dbReference type="ARBA" id="ARBA00022448"/>
    </source>
</evidence>
<dbReference type="SMART" id="SM00382">
    <property type="entry name" value="AAA"/>
    <property type="match status" value="1"/>
</dbReference>
<evidence type="ECO:0000313" key="6">
    <source>
        <dbReference type="EMBL" id="NBH61233.1"/>
    </source>
</evidence>
<dbReference type="SUPFAM" id="SSF52540">
    <property type="entry name" value="P-loop containing nucleoside triphosphate hydrolases"/>
    <property type="match status" value="1"/>
</dbReference>
<keyword evidence="4 6" id="KW-0067">ATP-binding</keyword>
<keyword evidence="7" id="KW-1185">Reference proteome</keyword>
<dbReference type="RefSeq" id="WP_160201517.1">
    <property type="nucleotide sequence ID" value="NZ_QXWK01000010.1"/>
</dbReference>
<keyword evidence="3" id="KW-0547">Nucleotide-binding</keyword>
<evidence type="ECO:0000256" key="3">
    <source>
        <dbReference type="ARBA" id="ARBA00022741"/>
    </source>
</evidence>
<evidence type="ECO:0000259" key="5">
    <source>
        <dbReference type="PROSITE" id="PS50893"/>
    </source>
</evidence>
<comment type="similarity">
    <text evidence="1">Belongs to the ABC transporter superfamily.</text>
</comment>
<dbReference type="PANTHER" id="PTHR43776:SF8">
    <property type="entry name" value="ABC TRANSPORTER, ATP-BINDING PROTEIN"/>
    <property type="match status" value="1"/>
</dbReference>
<dbReference type="EMBL" id="QXWK01000010">
    <property type="protein sequence ID" value="NBH61233.1"/>
    <property type="molecule type" value="Genomic_DNA"/>
</dbReference>
<name>A0A845QKE9_9FIRM</name>
<dbReference type="InterPro" id="IPR050319">
    <property type="entry name" value="ABC_transp_ATP-bind"/>
</dbReference>
<dbReference type="GO" id="GO:0055085">
    <property type="term" value="P:transmembrane transport"/>
    <property type="evidence" value="ECO:0007669"/>
    <property type="project" value="UniProtKB-ARBA"/>
</dbReference>
<dbReference type="InterPro" id="IPR003593">
    <property type="entry name" value="AAA+_ATPase"/>
</dbReference>